<evidence type="ECO:0000256" key="1">
    <source>
        <dbReference type="SAM" id="MobiDB-lite"/>
    </source>
</evidence>
<dbReference type="Proteomes" id="UP000520814">
    <property type="component" value="Unassembled WGS sequence"/>
</dbReference>
<reference evidence="2 3" key="1">
    <citation type="submission" date="2020-08" db="EMBL/GenBank/DDBJ databases">
        <title>Genomic Encyclopedia of Type Strains, Phase IV (KMG-IV): sequencing the most valuable type-strain genomes for metagenomic binning, comparative biology and taxonomic classification.</title>
        <authorList>
            <person name="Goeker M."/>
        </authorList>
    </citation>
    <scope>NUCLEOTIDE SEQUENCE [LARGE SCALE GENOMIC DNA]</scope>
    <source>
        <strain evidence="2 3">DSM 23562</strain>
    </source>
</reference>
<dbReference type="AlphaFoldDB" id="A0A7W9SUZ5"/>
<proteinExistence type="predicted"/>
<protein>
    <submittedName>
        <fullName evidence="2">Putative nucleic acid-binding protein</fullName>
    </submittedName>
</protein>
<sequence>MCASCGTTGPGDSLTGGGTTHDTQEEAIAAWNKRHTPAPSNTQQAAAAVLAAQEAKGLSKYGTTLDTAGLSLLEIAEHYQQEAADALMYATAMVELMKKEAAS</sequence>
<gene>
    <name evidence="2" type="ORF">HNQ39_005151</name>
</gene>
<keyword evidence="3" id="KW-1185">Reference proteome</keyword>
<comment type="caution">
    <text evidence="2">The sequence shown here is derived from an EMBL/GenBank/DDBJ whole genome shotgun (WGS) entry which is preliminary data.</text>
</comment>
<accession>A0A7W9SUZ5</accession>
<evidence type="ECO:0000313" key="2">
    <source>
        <dbReference type="EMBL" id="MBB6053317.1"/>
    </source>
</evidence>
<evidence type="ECO:0000313" key="3">
    <source>
        <dbReference type="Proteomes" id="UP000520814"/>
    </source>
</evidence>
<dbReference type="EMBL" id="JACHGW010000006">
    <property type="protein sequence ID" value="MBB6053317.1"/>
    <property type="molecule type" value="Genomic_DNA"/>
</dbReference>
<name>A0A7W9SUZ5_ARMRO</name>
<feature type="region of interest" description="Disordered" evidence="1">
    <location>
        <begin position="1"/>
        <end position="26"/>
    </location>
</feature>
<organism evidence="2 3">
    <name type="scientific">Armatimonas rosea</name>
    <dbReference type="NCBI Taxonomy" id="685828"/>
    <lineage>
        <taxon>Bacteria</taxon>
        <taxon>Bacillati</taxon>
        <taxon>Armatimonadota</taxon>
        <taxon>Armatimonadia</taxon>
        <taxon>Armatimonadales</taxon>
        <taxon>Armatimonadaceae</taxon>
        <taxon>Armatimonas</taxon>
    </lineage>
</organism>